<dbReference type="Gene3D" id="3.20.20.150">
    <property type="entry name" value="Divalent-metal-dependent TIM barrel enzymes"/>
    <property type="match status" value="1"/>
</dbReference>
<dbReference type="SUPFAM" id="SSF51658">
    <property type="entry name" value="Xylose isomerase-like"/>
    <property type="match status" value="1"/>
</dbReference>
<keyword evidence="1" id="KW-0413">Isomerase</keyword>
<organism evidence="5 6">
    <name type="scientific">Halalkalibaculum roseum</name>
    <dbReference type="NCBI Taxonomy" id="2709311"/>
    <lineage>
        <taxon>Bacteria</taxon>
        <taxon>Pseudomonadati</taxon>
        <taxon>Balneolota</taxon>
        <taxon>Balneolia</taxon>
        <taxon>Balneolales</taxon>
        <taxon>Balneolaceae</taxon>
        <taxon>Halalkalibaculum</taxon>
    </lineage>
</organism>
<gene>
    <name evidence="5" type="ORF">G3570_08185</name>
</gene>
<dbReference type="Proteomes" id="UP000473278">
    <property type="component" value="Unassembled WGS sequence"/>
</dbReference>
<accession>A0A6M1SWQ4</accession>
<feature type="active site" description="Proton donor/acceptor" evidence="2">
    <location>
        <position position="284"/>
    </location>
</feature>
<dbReference type="PANTHER" id="PTHR43489:SF3">
    <property type="entry name" value="XYLOSE ISOMERASE DOMAIN PROTEIN TIM BARREL"/>
    <property type="match status" value="1"/>
</dbReference>
<evidence type="ECO:0000313" key="6">
    <source>
        <dbReference type="Proteomes" id="UP000473278"/>
    </source>
</evidence>
<evidence type="ECO:0000256" key="3">
    <source>
        <dbReference type="SAM" id="SignalP"/>
    </source>
</evidence>
<protein>
    <submittedName>
        <fullName evidence="5">TIM barrel protein</fullName>
    </submittedName>
</protein>
<dbReference type="PIRSF" id="PIRSF006241">
    <property type="entry name" value="HyI"/>
    <property type="match status" value="1"/>
</dbReference>
<sequence length="309" mass="34352">MNRKHFLKSLLATGAFASLGGMRAIATPGNRSMHSADTFTLNYAPHFGMFGNLGGSDFLDQLRFMHDAGFRSLEDNEMRNRPVEQQKRIAAEMSRLNMAMGVFVAHTIGWSEPNLTTDDSAAHDKFLEEIEQSVAIADRVNATWMTVVPGRLHPRLELAYQTANVIGILKKAAAILEPHGLVMVLEPLNPLRDHPGQFLTKTSQAYEICKAVDSPSCKILYDVYHQQITEGNLIPNLDYAWEEIAYIQVGDNPGRNEPTTGEINYPNVFEFIHSKGYDGIIGMEHGNSMPGKEGEQAVIDAYRECDPSL</sequence>
<feature type="domain" description="Xylose isomerase-like TIM barrel" evidence="4">
    <location>
        <begin position="63"/>
        <end position="301"/>
    </location>
</feature>
<dbReference type="InterPro" id="IPR036237">
    <property type="entry name" value="Xyl_isomerase-like_sf"/>
</dbReference>
<name>A0A6M1SWQ4_9BACT</name>
<keyword evidence="6" id="KW-1185">Reference proteome</keyword>
<evidence type="ECO:0000259" key="4">
    <source>
        <dbReference type="Pfam" id="PF01261"/>
    </source>
</evidence>
<feature type="active site" description="Proton donor/acceptor" evidence="2">
    <location>
        <position position="186"/>
    </location>
</feature>
<feature type="chain" id="PRO_5026835409" evidence="3">
    <location>
        <begin position="18"/>
        <end position="309"/>
    </location>
</feature>
<dbReference type="InterPro" id="IPR013022">
    <property type="entry name" value="Xyl_isomerase-like_TIM-brl"/>
</dbReference>
<dbReference type="PANTHER" id="PTHR43489">
    <property type="entry name" value="ISOMERASE"/>
    <property type="match status" value="1"/>
</dbReference>
<feature type="signal peptide" evidence="3">
    <location>
        <begin position="1"/>
        <end position="17"/>
    </location>
</feature>
<dbReference type="EMBL" id="JAALLT010000002">
    <property type="protein sequence ID" value="NGP76608.1"/>
    <property type="molecule type" value="Genomic_DNA"/>
</dbReference>
<comment type="caution">
    <text evidence="5">The sequence shown here is derived from an EMBL/GenBank/DDBJ whole genome shotgun (WGS) entry which is preliminary data.</text>
</comment>
<dbReference type="GO" id="GO:0016853">
    <property type="term" value="F:isomerase activity"/>
    <property type="evidence" value="ECO:0007669"/>
    <property type="project" value="UniProtKB-KW"/>
</dbReference>
<keyword evidence="3" id="KW-0732">Signal</keyword>
<dbReference type="AlphaFoldDB" id="A0A6M1SWQ4"/>
<reference evidence="5 6" key="1">
    <citation type="submission" date="2020-02" db="EMBL/GenBank/DDBJ databases">
        <title>Balneolaceae bacterium YR4-1, complete genome.</title>
        <authorList>
            <person name="Li Y."/>
            <person name="Wu S."/>
        </authorList>
    </citation>
    <scope>NUCLEOTIDE SEQUENCE [LARGE SCALE GENOMIC DNA]</scope>
    <source>
        <strain evidence="5 6">YR4-1</strain>
    </source>
</reference>
<dbReference type="InterPro" id="IPR026040">
    <property type="entry name" value="HyI-like"/>
</dbReference>
<dbReference type="Pfam" id="PF01261">
    <property type="entry name" value="AP_endonuc_2"/>
    <property type="match status" value="1"/>
</dbReference>
<proteinExistence type="predicted"/>
<evidence type="ECO:0000256" key="1">
    <source>
        <dbReference type="ARBA" id="ARBA00023235"/>
    </source>
</evidence>
<dbReference type="RefSeq" id="WP_165141097.1">
    <property type="nucleotide sequence ID" value="NZ_JAALLT010000002.1"/>
</dbReference>
<dbReference type="InterPro" id="IPR050417">
    <property type="entry name" value="Sugar_Epim/Isomerase"/>
</dbReference>
<evidence type="ECO:0000256" key="2">
    <source>
        <dbReference type="PIRSR" id="PIRSR006241-50"/>
    </source>
</evidence>
<evidence type="ECO:0000313" key="5">
    <source>
        <dbReference type="EMBL" id="NGP76608.1"/>
    </source>
</evidence>